<keyword evidence="2" id="KW-1185">Reference proteome</keyword>
<protein>
    <submittedName>
        <fullName evidence="1">Uncharacterized protein</fullName>
    </submittedName>
</protein>
<evidence type="ECO:0000313" key="1">
    <source>
        <dbReference type="EMBL" id="GIX70449.1"/>
    </source>
</evidence>
<comment type="caution">
    <text evidence="1">The sequence shown here is derived from an EMBL/GenBank/DDBJ whole genome shotgun (WGS) entry which is preliminary data.</text>
</comment>
<dbReference type="AlphaFoldDB" id="A0AAV4MDE8"/>
<dbReference type="Proteomes" id="UP001054945">
    <property type="component" value="Unassembled WGS sequence"/>
</dbReference>
<proteinExistence type="predicted"/>
<dbReference type="EMBL" id="BPLR01002143">
    <property type="protein sequence ID" value="GIX70449.1"/>
    <property type="molecule type" value="Genomic_DNA"/>
</dbReference>
<accession>A0AAV4MDE8</accession>
<name>A0AAV4MDE8_CAEEX</name>
<sequence length="92" mass="10394">MRENSQPIIQIVPGKHHYCIGLVLVEMHATSGNRALVLCTLVQWATHGYEDQGGGSAAKERFSLTQSIDRTQFELSSQRCFLSDLINELHYF</sequence>
<reference evidence="1 2" key="1">
    <citation type="submission" date="2021-06" db="EMBL/GenBank/DDBJ databases">
        <title>Caerostris extrusa draft genome.</title>
        <authorList>
            <person name="Kono N."/>
            <person name="Arakawa K."/>
        </authorList>
    </citation>
    <scope>NUCLEOTIDE SEQUENCE [LARGE SCALE GENOMIC DNA]</scope>
</reference>
<evidence type="ECO:0000313" key="2">
    <source>
        <dbReference type="Proteomes" id="UP001054945"/>
    </source>
</evidence>
<gene>
    <name evidence="1" type="ORF">CEXT_792031</name>
</gene>
<organism evidence="1 2">
    <name type="scientific">Caerostris extrusa</name>
    <name type="common">Bark spider</name>
    <name type="synonym">Caerostris bankana</name>
    <dbReference type="NCBI Taxonomy" id="172846"/>
    <lineage>
        <taxon>Eukaryota</taxon>
        <taxon>Metazoa</taxon>
        <taxon>Ecdysozoa</taxon>
        <taxon>Arthropoda</taxon>
        <taxon>Chelicerata</taxon>
        <taxon>Arachnida</taxon>
        <taxon>Araneae</taxon>
        <taxon>Araneomorphae</taxon>
        <taxon>Entelegynae</taxon>
        <taxon>Araneoidea</taxon>
        <taxon>Araneidae</taxon>
        <taxon>Caerostris</taxon>
    </lineage>
</organism>